<dbReference type="Gene3D" id="3.40.50.150">
    <property type="entry name" value="Vaccinia Virus protein VP39"/>
    <property type="match status" value="1"/>
</dbReference>
<dbReference type="AlphaFoldDB" id="M0MTB6"/>
<evidence type="ECO:0000313" key="1">
    <source>
        <dbReference type="EMBL" id="EMA48972.1"/>
    </source>
</evidence>
<dbReference type="InterPro" id="IPR029063">
    <property type="entry name" value="SAM-dependent_MTases_sf"/>
</dbReference>
<reference evidence="1 2" key="1">
    <citation type="journal article" date="2014" name="PLoS Genet.">
        <title>Phylogenetically driven sequencing of extremely halophilic archaea reveals strategies for static and dynamic osmo-response.</title>
        <authorList>
            <person name="Becker E.A."/>
            <person name="Seitzer P.M."/>
            <person name="Tritt A."/>
            <person name="Larsen D."/>
            <person name="Krusor M."/>
            <person name="Yao A.I."/>
            <person name="Wu D."/>
            <person name="Madern D."/>
            <person name="Eisen J.A."/>
            <person name="Darling A.E."/>
            <person name="Facciotti M.T."/>
        </authorList>
    </citation>
    <scope>NUCLEOTIDE SEQUENCE [LARGE SCALE GENOMIC DNA]</scope>
    <source>
        <strain evidence="1 2">JCM 13552</strain>
    </source>
</reference>
<sequence>MTSKPSLSYWTVQPNGETFASAKIRNWVEKNLHGRVLNTCAGTTKLNHGDIIRNDTNPNRDADLHHDVAELGEVLEDDSFDVIIYDPPYSEHQAKETYGIANGLPDPEAVASSLDSLLKPSGTIIQWGFSTTPLPLFDGFQTTKAAIWNLLGRQFDWFSSIIQKTPDGSRHTTRVDSKAKVQANEGQYRPLTDGGASTTTAGIDLSYHHPCSVKVSSLC</sequence>
<dbReference type="SUPFAM" id="SSF53335">
    <property type="entry name" value="S-adenosyl-L-methionine-dependent methyltransferases"/>
    <property type="match status" value="1"/>
</dbReference>
<accession>M0MTB6</accession>
<evidence type="ECO:0000313" key="2">
    <source>
        <dbReference type="Proteomes" id="UP000011680"/>
    </source>
</evidence>
<gene>
    <name evidence="1" type="ORF">C451_19648</name>
</gene>
<dbReference type="EMBL" id="AOMF01000180">
    <property type="protein sequence ID" value="EMA48972.1"/>
    <property type="molecule type" value="Genomic_DNA"/>
</dbReference>
<name>M0MTB6_9EURY</name>
<keyword evidence="2" id="KW-1185">Reference proteome</keyword>
<proteinExistence type="predicted"/>
<organism evidence="1 2">
    <name type="scientific">Halococcus thailandensis JCM 13552</name>
    <dbReference type="NCBI Taxonomy" id="1227457"/>
    <lineage>
        <taxon>Archaea</taxon>
        <taxon>Methanobacteriati</taxon>
        <taxon>Methanobacteriota</taxon>
        <taxon>Stenosarchaea group</taxon>
        <taxon>Halobacteria</taxon>
        <taxon>Halobacteriales</taxon>
        <taxon>Halococcaceae</taxon>
        <taxon>Halococcus</taxon>
    </lineage>
</organism>
<comment type="caution">
    <text evidence="1">The sequence shown here is derived from an EMBL/GenBank/DDBJ whole genome shotgun (WGS) entry which is preliminary data.</text>
</comment>
<dbReference type="Proteomes" id="UP000011680">
    <property type="component" value="Unassembled WGS sequence"/>
</dbReference>
<protein>
    <submittedName>
        <fullName evidence="1">Uncharacterized protein</fullName>
    </submittedName>
</protein>
<dbReference type="eggNOG" id="arCOG00115">
    <property type="taxonomic scope" value="Archaea"/>
</dbReference>